<feature type="non-terminal residue" evidence="1">
    <location>
        <position position="1"/>
    </location>
</feature>
<protein>
    <submittedName>
        <fullName evidence="1">Uncharacterized protein</fullName>
    </submittedName>
</protein>
<organism evidence="1 2">
    <name type="scientific">Stylosanthes scabra</name>
    <dbReference type="NCBI Taxonomy" id="79078"/>
    <lineage>
        <taxon>Eukaryota</taxon>
        <taxon>Viridiplantae</taxon>
        <taxon>Streptophyta</taxon>
        <taxon>Embryophyta</taxon>
        <taxon>Tracheophyta</taxon>
        <taxon>Spermatophyta</taxon>
        <taxon>Magnoliopsida</taxon>
        <taxon>eudicotyledons</taxon>
        <taxon>Gunneridae</taxon>
        <taxon>Pentapetalae</taxon>
        <taxon>rosids</taxon>
        <taxon>fabids</taxon>
        <taxon>Fabales</taxon>
        <taxon>Fabaceae</taxon>
        <taxon>Papilionoideae</taxon>
        <taxon>50 kb inversion clade</taxon>
        <taxon>dalbergioids sensu lato</taxon>
        <taxon>Dalbergieae</taxon>
        <taxon>Pterocarpus clade</taxon>
        <taxon>Stylosanthes</taxon>
    </lineage>
</organism>
<sequence>STMVSCAAKMEHVLVMAKQHQGVLRVLGIMQDEEGPVAVLEYVLFLGDLGDLECQKQEDFQ</sequence>
<gene>
    <name evidence="1" type="ORF">PIB30_111759</name>
</gene>
<proteinExistence type="predicted"/>
<comment type="caution">
    <text evidence="1">The sequence shown here is derived from an EMBL/GenBank/DDBJ whole genome shotgun (WGS) entry which is preliminary data.</text>
</comment>
<keyword evidence="2" id="KW-1185">Reference proteome</keyword>
<reference evidence="1 2" key="1">
    <citation type="journal article" date="2023" name="Plants (Basel)">
        <title>Bridging the Gap: Combining Genomics and Transcriptomics Approaches to Understand Stylosanthes scabra, an Orphan Legume from the Brazilian Caatinga.</title>
        <authorList>
            <person name="Ferreira-Neto J.R.C."/>
            <person name="da Silva M.D."/>
            <person name="Binneck E."/>
            <person name="de Melo N.F."/>
            <person name="da Silva R.H."/>
            <person name="de Melo A.L.T.M."/>
            <person name="Pandolfi V."/>
            <person name="Bustamante F.O."/>
            <person name="Brasileiro-Vidal A.C."/>
            <person name="Benko-Iseppon A.M."/>
        </authorList>
    </citation>
    <scope>NUCLEOTIDE SEQUENCE [LARGE SCALE GENOMIC DNA]</scope>
    <source>
        <tissue evidence="1">Leaves</tissue>
    </source>
</reference>
<evidence type="ECO:0000313" key="1">
    <source>
        <dbReference type="EMBL" id="MED6129818.1"/>
    </source>
</evidence>
<dbReference type="EMBL" id="JASCZI010037580">
    <property type="protein sequence ID" value="MED6129818.1"/>
    <property type="molecule type" value="Genomic_DNA"/>
</dbReference>
<evidence type="ECO:0000313" key="2">
    <source>
        <dbReference type="Proteomes" id="UP001341840"/>
    </source>
</evidence>
<dbReference type="Proteomes" id="UP001341840">
    <property type="component" value="Unassembled WGS sequence"/>
</dbReference>
<accession>A0ABU6S1X3</accession>
<name>A0ABU6S1X3_9FABA</name>